<dbReference type="PRINTS" id="PR00192">
    <property type="entry name" value="FACTINCAPB"/>
</dbReference>
<dbReference type="GO" id="GO:0008290">
    <property type="term" value="C:F-actin capping protein complex"/>
    <property type="evidence" value="ECO:0007669"/>
    <property type="project" value="UniProtKB-UniRule"/>
</dbReference>
<dbReference type="PROSITE" id="PS00231">
    <property type="entry name" value="F_ACTIN_CAPPING_BETA"/>
    <property type="match status" value="1"/>
</dbReference>
<evidence type="ECO:0000313" key="9">
    <source>
        <dbReference type="WBParaSite" id="maker-uti_cns_0007824-snap-gene-0.10-mRNA-1"/>
    </source>
</evidence>
<dbReference type="InterPro" id="IPR042276">
    <property type="entry name" value="CapZ_alpha/beta_2"/>
</dbReference>
<dbReference type="GO" id="GO:0005737">
    <property type="term" value="C:cytoplasm"/>
    <property type="evidence" value="ECO:0007669"/>
    <property type="project" value="InterPro"/>
</dbReference>
<dbReference type="Gene3D" id="1.20.58.570">
    <property type="match status" value="1"/>
</dbReference>
<comment type="subcellular location">
    <subcellularLocation>
        <location evidence="1 7">Cytoplasm</location>
        <location evidence="1 7">Cytoskeleton</location>
    </subcellularLocation>
</comment>
<dbReference type="AlphaFoldDB" id="A0A1I8HSK6"/>
<keyword evidence="6 7" id="KW-0206">Cytoskeleton</keyword>
<sequence>MSNNDRQLNHALDLMRRLPPQSVEENLTQLVDLVPNMTESLLCCIDQPLQVSKDFSCGKDYLLCDYNRDADSHRSPWSNQYFPPLEDGAVPSDRLRTIEIELNSAMQRYRELYYGGGSIASAYLWDLDSTAKGFAGAVLIKKCGSSGCSGQWDSVHVIEVTPKVTGRSAKYKLTATVMLRLVSELRCKSDDVSCDSSEFDIAGSLTRQAERESPAALSSANESAIAAAHIANIGRLIEETETSMRQQLIDVYFDNVCGVVETMRTSLSKESRMARELLQRELNEAINRSSPLVSCSKLLTD</sequence>
<dbReference type="PANTHER" id="PTHR10619:SF0">
    <property type="entry name" value="F-ACTIN-CAPPING PROTEIN SUBUNIT BETA ISOFORMS 1 AND 2"/>
    <property type="match status" value="1"/>
</dbReference>
<evidence type="ECO:0000256" key="4">
    <source>
        <dbReference type="ARBA" id="ARBA00022490"/>
    </source>
</evidence>
<keyword evidence="3 7" id="KW-0117">Actin capping</keyword>
<evidence type="ECO:0000256" key="2">
    <source>
        <dbReference type="ARBA" id="ARBA00006039"/>
    </source>
</evidence>
<dbReference type="InterPro" id="IPR037282">
    <property type="entry name" value="CapZ_alpha/beta"/>
</dbReference>
<dbReference type="InterPro" id="IPR001698">
    <property type="entry name" value="CAPZB"/>
</dbReference>
<dbReference type="InterPro" id="IPR019771">
    <property type="entry name" value="F-actin_capping_bsu_CS"/>
</dbReference>
<evidence type="ECO:0000256" key="5">
    <source>
        <dbReference type="ARBA" id="ARBA00023203"/>
    </source>
</evidence>
<protein>
    <recommendedName>
        <fullName evidence="7">F-actin-capping protein subunit beta</fullName>
    </recommendedName>
</protein>
<evidence type="ECO:0000256" key="7">
    <source>
        <dbReference type="RuleBase" id="RU365078"/>
    </source>
</evidence>
<accession>A0A1I8HSK6</accession>
<comment type="similarity">
    <text evidence="2 7">Belongs to the F-actin-capping protein beta subunit family.</text>
</comment>
<dbReference type="GO" id="GO:0000902">
    <property type="term" value="P:cell morphogenesis"/>
    <property type="evidence" value="ECO:0007669"/>
    <property type="project" value="TreeGrafter"/>
</dbReference>
<proteinExistence type="inferred from homology"/>
<evidence type="ECO:0000256" key="3">
    <source>
        <dbReference type="ARBA" id="ARBA00022467"/>
    </source>
</evidence>
<dbReference type="WBParaSite" id="maker-uti_cns_0007824-snap-gene-0.10-mRNA-1">
    <property type="protein sequence ID" value="maker-uti_cns_0007824-snap-gene-0.10-mRNA-1"/>
    <property type="gene ID" value="maker-uti_cns_0007824-snap-gene-0.10"/>
</dbReference>
<name>A0A1I8HSK6_9PLAT</name>
<dbReference type="GO" id="GO:0030036">
    <property type="term" value="P:actin cytoskeleton organization"/>
    <property type="evidence" value="ECO:0007669"/>
    <property type="project" value="InterPro"/>
</dbReference>
<dbReference type="Proteomes" id="UP000095280">
    <property type="component" value="Unplaced"/>
</dbReference>
<evidence type="ECO:0000256" key="6">
    <source>
        <dbReference type="ARBA" id="ARBA00023212"/>
    </source>
</evidence>
<dbReference type="FunFam" id="1.20.58.570:FF:000001">
    <property type="entry name" value="F-actin-capping protein subunit beta"/>
    <property type="match status" value="1"/>
</dbReference>
<dbReference type="SUPFAM" id="SSF90096">
    <property type="entry name" value="Subunits of heterodimeric actin filament capping protein Capz"/>
    <property type="match status" value="1"/>
</dbReference>
<dbReference type="Gene3D" id="3.90.1150.210">
    <property type="entry name" value="F-actin capping protein, beta subunit"/>
    <property type="match status" value="1"/>
</dbReference>
<reference evidence="9" key="1">
    <citation type="submission" date="2016-11" db="UniProtKB">
        <authorList>
            <consortium name="WormBaseParasite"/>
        </authorList>
    </citation>
    <scope>IDENTIFICATION</scope>
</reference>
<comment type="function">
    <text evidence="7">F-actin-capping proteins bind in a Ca(2+)-independent manner to the fast growing ends of actin filaments (barbed end) thereby blocking the exchange of subunits at these ends. Unlike other capping proteins (such as gelsolin and severin), these proteins do not sever actin filaments.</text>
</comment>
<organism evidence="8 9">
    <name type="scientific">Macrostomum lignano</name>
    <dbReference type="NCBI Taxonomy" id="282301"/>
    <lineage>
        <taxon>Eukaryota</taxon>
        <taxon>Metazoa</taxon>
        <taxon>Spiralia</taxon>
        <taxon>Lophotrochozoa</taxon>
        <taxon>Platyhelminthes</taxon>
        <taxon>Rhabditophora</taxon>
        <taxon>Macrostomorpha</taxon>
        <taxon>Macrostomida</taxon>
        <taxon>Macrostomidae</taxon>
        <taxon>Macrostomum</taxon>
    </lineage>
</organism>
<dbReference type="GO" id="GO:0051015">
    <property type="term" value="F:actin filament binding"/>
    <property type="evidence" value="ECO:0007669"/>
    <property type="project" value="TreeGrafter"/>
</dbReference>
<comment type="subunit">
    <text evidence="7">Heterodimer of an alpha and a beta subunit.</text>
</comment>
<dbReference type="InterPro" id="IPR043175">
    <property type="entry name" value="CAPZB_N"/>
</dbReference>
<keyword evidence="8" id="KW-1185">Reference proteome</keyword>
<evidence type="ECO:0000313" key="8">
    <source>
        <dbReference type="Proteomes" id="UP000095280"/>
    </source>
</evidence>
<dbReference type="GO" id="GO:0051016">
    <property type="term" value="P:barbed-end actin filament capping"/>
    <property type="evidence" value="ECO:0007669"/>
    <property type="project" value="UniProtKB-UniRule"/>
</dbReference>
<evidence type="ECO:0000256" key="1">
    <source>
        <dbReference type="ARBA" id="ARBA00004245"/>
    </source>
</evidence>
<dbReference type="PANTHER" id="PTHR10619">
    <property type="entry name" value="F-ACTIN-CAPPING PROTEIN SUBUNIT BETA"/>
    <property type="match status" value="1"/>
</dbReference>
<keyword evidence="4 7" id="KW-0963">Cytoplasm</keyword>
<dbReference type="Pfam" id="PF01115">
    <property type="entry name" value="F_actin_cap_B"/>
    <property type="match status" value="1"/>
</dbReference>
<keyword evidence="5 7" id="KW-0009">Actin-binding</keyword>